<dbReference type="Gene3D" id="1.10.10.10">
    <property type="entry name" value="Winged helix-like DNA-binding domain superfamily/Winged helix DNA-binding domain"/>
    <property type="match status" value="1"/>
</dbReference>
<evidence type="ECO:0000313" key="6">
    <source>
        <dbReference type="EMBL" id="GLJ75264.1"/>
    </source>
</evidence>
<evidence type="ECO:0000256" key="1">
    <source>
        <dbReference type="ARBA" id="ARBA00009437"/>
    </source>
</evidence>
<keyword evidence="3" id="KW-0804">Transcription</keyword>
<evidence type="ECO:0000313" key="7">
    <source>
        <dbReference type="Proteomes" id="UP001142372"/>
    </source>
</evidence>
<keyword evidence="7" id="KW-1185">Reference proteome</keyword>
<feature type="domain" description="HTH lysR-type" evidence="5">
    <location>
        <begin position="1"/>
        <end position="59"/>
    </location>
</feature>
<comment type="caution">
    <text evidence="6">The sequence shown here is derived from an EMBL/GenBank/DDBJ whole genome shotgun (WGS) entry which is preliminary data.</text>
</comment>
<dbReference type="InterPro" id="IPR036390">
    <property type="entry name" value="WH_DNA-bd_sf"/>
</dbReference>
<dbReference type="PROSITE" id="PS50931">
    <property type="entry name" value="HTH_LYSR"/>
    <property type="match status" value="1"/>
</dbReference>
<dbReference type="PANTHER" id="PTHR30126">
    <property type="entry name" value="HTH-TYPE TRANSCRIPTIONAL REGULATOR"/>
    <property type="match status" value="1"/>
</dbReference>
<keyword evidence="2" id="KW-0805">Transcription regulation</keyword>
<dbReference type="PANTHER" id="PTHR30126:SF91">
    <property type="entry name" value="LYSR FAMILY TRANSCRIPTIONAL REGULATOR"/>
    <property type="match status" value="1"/>
</dbReference>
<reference evidence="6" key="1">
    <citation type="journal article" date="2014" name="Int. J. Syst. Evol. Microbiol.">
        <title>Complete genome sequence of Corynebacterium casei LMG S-19264T (=DSM 44701T), isolated from a smear-ripened cheese.</title>
        <authorList>
            <consortium name="US DOE Joint Genome Institute (JGI-PGF)"/>
            <person name="Walter F."/>
            <person name="Albersmeier A."/>
            <person name="Kalinowski J."/>
            <person name="Ruckert C."/>
        </authorList>
    </citation>
    <scope>NUCLEOTIDE SEQUENCE</scope>
    <source>
        <strain evidence="6">VKM Ac-1401</strain>
    </source>
</reference>
<dbReference type="GO" id="GO:0000976">
    <property type="term" value="F:transcription cis-regulatory region binding"/>
    <property type="evidence" value="ECO:0007669"/>
    <property type="project" value="TreeGrafter"/>
</dbReference>
<proteinExistence type="inferred from homology"/>
<dbReference type="Proteomes" id="UP001142372">
    <property type="component" value="Unassembled WGS sequence"/>
</dbReference>
<dbReference type="GO" id="GO:0003700">
    <property type="term" value="F:DNA-binding transcription factor activity"/>
    <property type="evidence" value="ECO:0007669"/>
    <property type="project" value="InterPro"/>
</dbReference>
<reference evidence="6" key="2">
    <citation type="submission" date="2023-01" db="EMBL/GenBank/DDBJ databases">
        <authorList>
            <person name="Sun Q."/>
            <person name="Evtushenko L."/>
        </authorList>
    </citation>
    <scope>NUCLEOTIDE SEQUENCE</scope>
    <source>
        <strain evidence="6">VKM Ac-1401</strain>
    </source>
</reference>
<comment type="similarity">
    <text evidence="1">Belongs to the LysR transcriptional regulatory family.</text>
</comment>
<feature type="region of interest" description="Disordered" evidence="4">
    <location>
        <begin position="292"/>
        <end position="318"/>
    </location>
</feature>
<sequence>MDMIAACRVLVAIEERGTVTRAAAALDVAQSVASRRILALEQHFGGPLLERTGRRAVLTPFGRDLVPSARRLVRLADELDLDAARARLRPVTIAVPETCSTRDLAVADAAGRAAGLRLEFRRLPPLRRTELAETLGVRVAIADVPPAEALWVVELGAASRRPLHRALRLEGLRAVRSGSTRRDEDAGSRLRICPEDDLPHVRDILTRAGFAAGLAPGQLPVDTSLTAALAGVLADGDLLLCTQAEAEDLGLHWRPFTGLALARGFALIGDSEHDVRTVQDAVADELAAALGAVPGPALEPTQPTEPTEPTDQEEAPDA</sequence>
<evidence type="ECO:0000256" key="4">
    <source>
        <dbReference type="SAM" id="MobiDB-lite"/>
    </source>
</evidence>
<organism evidence="6 7">
    <name type="scientific">Leifsonia poae</name>
    <dbReference type="NCBI Taxonomy" id="110933"/>
    <lineage>
        <taxon>Bacteria</taxon>
        <taxon>Bacillati</taxon>
        <taxon>Actinomycetota</taxon>
        <taxon>Actinomycetes</taxon>
        <taxon>Micrococcales</taxon>
        <taxon>Microbacteriaceae</taxon>
        <taxon>Leifsonia</taxon>
    </lineage>
</organism>
<gene>
    <name evidence="6" type="ORF">GCM10017584_08380</name>
</gene>
<dbReference type="InterPro" id="IPR000847">
    <property type="entry name" value="LysR_HTH_N"/>
</dbReference>
<dbReference type="InterPro" id="IPR036388">
    <property type="entry name" value="WH-like_DNA-bd_sf"/>
</dbReference>
<name>A0A9W6H880_9MICO</name>
<dbReference type="EMBL" id="BSEN01000003">
    <property type="protein sequence ID" value="GLJ75264.1"/>
    <property type="molecule type" value="Genomic_DNA"/>
</dbReference>
<dbReference type="PRINTS" id="PR00039">
    <property type="entry name" value="HTHLYSR"/>
</dbReference>
<protein>
    <submittedName>
        <fullName evidence="6">LysR family transcriptional regulator</fullName>
    </submittedName>
</protein>
<accession>A0A9W6H880</accession>
<evidence type="ECO:0000259" key="5">
    <source>
        <dbReference type="PROSITE" id="PS50931"/>
    </source>
</evidence>
<feature type="compositionally biased region" description="Acidic residues" evidence="4">
    <location>
        <begin position="308"/>
        <end position="318"/>
    </location>
</feature>
<dbReference type="SUPFAM" id="SSF46785">
    <property type="entry name" value="Winged helix' DNA-binding domain"/>
    <property type="match status" value="1"/>
</dbReference>
<feature type="compositionally biased region" description="Low complexity" evidence="4">
    <location>
        <begin position="292"/>
        <end position="307"/>
    </location>
</feature>
<evidence type="ECO:0000256" key="3">
    <source>
        <dbReference type="ARBA" id="ARBA00023163"/>
    </source>
</evidence>
<dbReference type="Pfam" id="PF00126">
    <property type="entry name" value="HTH_1"/>
    <property type="match status" value="1"/>
</dbReference>
<evidence type="ECO:0000256" key="2">
    <source>
        <dbReference type="ARBA" id="ARBA00023015"/>
    </source>
</evidence>
<dbReference type="AlphaFoldDB" id="A0A9W6H880"/>